<gene>
    <name evidence="1" type="ORF">EV682_109106</name>
</gene>
<protein>
    <submittedName>
        <fullName evidence="1">Uncharacterized protein</fullName>
    </submittedName>
</protein>
<dbReference type="EMBL" id="SMBT01000009">
    <property type="protein sequence ID" value="TCU84581.1"/>
    <property type="molecule type" value="Genomic_DNA"/>
</dbReference>
<reference evidence="1 2" key="1">
    <citation type="submission" date="2019-03" db="EMBL/GenBank/DDBJ databases">
        <title>Genomic Encyclopedia of Type Strains, Phase IV (KMG-IV): sequencing the most valuable type-strain genomes for metagenomic binning, comparative biology and taxonomic classification.</title>
        <authorList>
            <person name="Goeker M."/>
        </authorList>
    </citation>
    <scope>NUCLEOTIDE SEQUENCE [LARGE SCALE GENOMIC DNA]</scope>
    <source>
        <strain evidence="1 2">DSM 3764</strain>
    </source>
</reference>
<evidence type="ECO:0000313" key="2">
    <source>
        <dbReference type="Proteomes" id="UP000295794"/>
    </source>
</evidence>
<accession>A0ABY2C6W4</accession>
<dbReference type="Proteomes" id="UP000295794">
    <property type="component" value="Unassembled WGS sequence"/>
</dbReference>
<keyword evidence="2" id="KW-1185">Reference proteome</keyword>
<proteinExistence type="predicted"/>
<organism evidence="1 2">
    <name type="scientific">Iodobacter fluviatilis</name>
    <dbReference type="NCBI Taxonomy" id="537"/>
    <lineage>
        <taxon>Bacteria</taxon>
        <taxon>Pseudomonadati</taxon>
        <taxon>Pseudomonadota</taxon>
        <taxon>Betaproteobacteria</taxon>
        <taxon>Neisseriales</taxon>
        <taxon>Chitinibacteraceae</taxon>
        <taxon>Iodobacter</taxon>
    </lineage>
</organism>
<evidence type="ECO:0000313" key="1">
    <source>
        <dbReference type="EMBL" id="TCU84581.1"/>
    </source>
</evidence>
<comment type="caution">
    <text evidence="1">The sequence shown here is derived from an EMBL/GenBank/DDBJ whole genome shotgun (WGS) entry which is preliminary data.</text>
</comment>
<name>A0ABY2C6W4_9NEIS</name>
<sequence length="63" mass="7128">MKKLKKFLILFVPATALLITGIVLGRVSKESEIRNNIRQDAQAISYSWNQCESRVISRSVGIH</sequence>